<accession>A0A071M4J2</accession>
<sequence length="62" mass="6939">MIRVIPNSPPIRGFVMQTSNVSNRSTQSTGWLARVSELLAEAWALHLENCEIIAQAHARLPR</sequence>
<dbReference type="OrthoDB" id="9012038at2"/>
<proteinExistence type="predicted"/>
<dbReference type="EMBL" id="JJOA01000056">
    <property type="protein sequence ID" value="KEA55445.1"/>
    <property type="molecule type" value="Genomic_DNA"/>
</dbReference>
<name>A0A071M4J2_9BURK</name>
<comment type="caution">
    <text evidence="1">The sequence shown here is derived from an EMBL/GenBank/DDBJ whole genome shotgun (WGS) entry which is preliminary data.</text>
</comment>
<gene>
    <name evidence="1" type="ORF">DT99_33075</name>
</gene>
<organism evidence="1">
    <name type="scientific">Burkholderia cenocepacia</name>
    <dbReference type="NCBI Taxonomy" id="95486"/>
    <lineage>
        <taxon>Bacteria</taxon>
        <taxon>Pseudomonadati</taxon>
        <taxon>Pseudomonadota</taxon>
        <taxon>Betaproteobacteria</taxon>
        <taxon>Burkholderiales</taxon>
        <taxon>Burkholderiaceae</taxon>
        <taxon>Burkholderia</taxon>
        <taxon>Burkholderia cepacia complex</taxon>
    </lineage>
</organism>
<reference evidence="1" key="1">
    <citation type="submission" date="2014-04" db="EMBL/GenBank/DDBJ databases">
        <title>In planta biocontrol of soil-borne Fusarium wilt of banana through a plant endophytic bacterium, Burkholderia cenocepacia 869T2.</title>
        <authorList>
            <person name="Ho Y.-N."/>
            <person name="Chiang H.-M."/>
            <person name="Chao C.-P."/>
            <person name="Su C.-C."/>
            <person name="Hsu H.-F."/>
            <person name="Guo C.-T."/>
            <person name="Hsieh J.-L."/>
            <person name="Huang C.-C."/>
        </authorList>
    </citation>
    <scope>NUCLEOTIDE SEQUENCE [LARGE SCALE GENOMIC DNA]</scope>
    <source>
        <strain evidence="1">869T2</strain>
    </source>
</reference>
<evidence type="ECO:0000313" key="1">
    <source>
        <dbReference type="EMBL" id="KEA55445.1"/>
    </source>
</evidence>
<dbReference type="AlphaFoldDB" id="A0A071M4J2"/>
<protein>
    <submittedName>
        <fullName evidence="1">Uncharacterized protein</fullName>
    </submittedName>
</protein>